<feature type="domain" description="Miro" evidence="16">
    <location>
        <begin position="8"/>
        <end position="174"/>
    </location>
</feature>
<keyword evidence="5" id="KW-0677">Repeat</keyword>
<keyword evidence="10" id="KW-1133">Transmembrane helix</keyword>
<name>A0A6P4ZZY4_BRABE</name>
<dbReference type="Gene3D" id="3.40.50.300">
    <property type="entry name" value="P-loop containing nucleotide triphosphate hydrolases"/>
    <property type="match status" value="1"/>
</dbReference>
<evidence type="ECO:0000313" key="18">
    <source>
        <dbReference type="RefSeq" id="XP_019639604.1"/>
    </source>
</evidence>
<dbReference type="AlphaFoldDB" id="A0A6P4ZZY4"/>
<keyword evidence="3" id="KW-0812">Transmembrane</keyword>
<evidence type="ECO:0000256" key="14">
    <source>
        <dbReference type="ARBA" id="ARBA00047358"/>
    </source>
</evidence>
<dbReference type="RefSeq" id="XP_019639604.1">
    <property type="nucleotide sequence ID" value="XM_019784045.1"/>
</dbReference>
<dbReference type="InterPro" id="IPR003578">
    <property type="entry name" value="Small_GTPase_Rho"/>
</dbReference>
<comment type="subcellular location">
    <subcellularLocation>
        <location evidence="1">Mitochondrion outer membrane</location>
        <topology evidence="1">Single-pass type IV membrane protein</topology>
    </subcellularLocation>
</comment>
<sequence length="266" mass="29715">MDATMSMRRDVRILLVGEPQVGKTSLILSLVSEEFPDEVPPRAEEITIPADVTPEKVPTHIVDYSAQEQTTDQLKDEILRANVVCIVYAVDNDYSVQMITQKWLPFIHETVGEDLRMPVLLVGNKSDLQEESSMESIIPVMNQFPEVETCVECSARNLKNISELFYYAQKAVLHPTAPLYCAEEKELKVPCVKALTRIFTICDADNDGLLKDRELNEFQKRCFNAPLAPQALEDVKAVVRKNCPDGTRDNGLTLPGQGLTVACCNS</sequence>
<evidence type="ECO:0000256" key="10">
    <source>
        <dbReference type="ARBA" id="ARBA00022989"/>
    </source>
</evidence>
<dbReference type="InterPro" id="IPR001806">
    <property type="entry name" value="Small_GTPase"/>
</dbReference>
<dbReference type="SMART" id="SM00175">
    <property type="entry name" value="RAB"/>
    <property type="match status" value="1"/>
</dbReference>
<dbReference type="FunFam" id="1.10.238.10:FF:000011">
    <property type="entry name" value="Mitochondrial Rho GTPase"/>
    <property type="match status" value="1"/>
</dbReference>
<dbReference type="Proteomes" id="UP000515135">
    <property type="component" value="Unplaced"/>
</dbReference>
<accession>A0A6P4ZZY4</accession>
<dbReference type="CDD" id="cd01893">
    <property type="entry name" value="Miro1"/>
    <property type="match status" value="1"/>
</dbReference>
<dbReference type="GO" id="GO:0003924">
    <property type="term" value="F:GTPase activity"/>
    <property type="evidence" value="ECO:0007669"/>
    <property type="project" value="InterPro"/>
</dbReference>
<dbReference type="SMART" id="SM00173">
    <property type="entry name" value="RAS"/>
    <property type="match status" value="1"/>
</dbReference>
<organism evidence="17 18">
    <name type="scientific">Branchiostoma belcheri</name>
    <name type="common">Amphioxus</name>
    <dbReference type="NCBI Taxonomy" id="7741"/>
    <lineage>
        <taxon>Eukaryota</taxon>
        <taxon>Metazoa</taxon>
        <taxon>Chordata</taxon>
        <taxon>Cephalochordata</taxon>
        <taxon>Leptocardii</taxon>
        <taxon>Amphioxiformes</taxon>
        <taxon>Branchiostomatidae</taxon>
        <taxon>Branchiostoma</taxon>
    </lineage>
</organism>
<dbReference type="SMART" id="SM00174">
    <property type="entry name" value="RHO"/>
    <property type="match status" value="1"/>
</dbReference>
<evidence type="ECO:0000256" key="8">
    <source>
        <dbReference type="ARBA" id="ARBA00022801"/>
    </source>
</evidence>
<keyword evidence="11" id="KW-0496">Mitochondrion</keyword>
<dbReference type="InterPro" id="IPR020860">
    <property type="entry name" value="MIRO_dom"/>
</dbReference>
<keyword evidence="7" id="KW-1000">Mitochondrion outer membrane</keyword>
<reference evidence="18" key="1">
    <citation type="submission" date="2025-08" db="UniProtKB">
        <authorList>
            <consortium name="RefSeq"/>
        </authorList>
    </citation>
    <scope>IDENTIFICATION</scope>
    <source>
        <tissue evidence="18">Gonad</tissue>
    </source>
</reference>
<dbReference type="Gene3D" id="1.10.238.10">
    <property type="entry name" value="EF-hand"/>
    <property type="match status" value="1"/>
</dbReference>
<evidence type="ECO:0000313" key="17">
    <source>
        <dbReference type="Proteomes" id="UP000515135"/>
    </source>
</evidence>
<comment type="similarity">
    <text evidence="2">Belongs to the mitochondrial Rho GTPase family.</text>
</comment>
<proteinExistence type="inferred from homology"/>
<evidence type="ECO:0000256" key="1">
    <source>
        <dbReference type="ARBA" id="ARBA00004200"/>
    </source>
</evidence>
<keyword evidence="12" id="KW-0342">GTP-binding</keyword>
<evidence type="ECO:0000256" key="15">
    <source>
        <dbReference type="ARBA" id="ARBA00048778"/>
    </source>
</evidence>
<dbReference type="PRINTS" id="PR00449">
    <property type="entry name" value="RASTRNSFRMNG"/>
</dbReference>
<evidence type="ECO:0000256" key="3">
    <source>
        <dbReference type="ARBA" id="ARBA00022692"/>
    </source>
</evidence>
<dbReference type="KEGG" id="bbel:109481459"/>
<evidence type="ECO:0000256" key="5">
    <source>
        <dbReference type="ARBA" id="ARBA00022737"/>
    </source>
</evidence>
<dbReference type="GO" id="GO:0007264">
    <property type="term" value="P:small GTPase-mediated signal transduction"/>
    <property type="evidence" value="ECO:0007669"/>
    <property type="project" value="InterPro"/>
</dbReference>
<evidence type="ECO:0000256" key="9">
    <source>
        <dbReference type="ARBA" id="ARBA00022837"/>
    </source>
</evidence>
<keyword evidence="8" id="KW-0378">Hydrolase</keyword>
<keyword evidence="13" id="KW-0472">Membrane</keyword>
<keyword evidence="6" id="KW-0547">Nucleotide-binding</keyword>
<evidence type="ECO:0000256" key="13">
    <source>
        <dbReference type="ARBA" id="ARBA00023136"/>
    </source>
</evidence>
<evidence type="ECO:0000256" key="12">
    <source>
        <dbReference type="ARBA" id="ARBA00023134"/>
    </source>
</evidence>
<dbReference type="PROSITE" id="PS51419">
    <property type="entry name" value="RAB"/>
    <property type="match status" value="1"/>
</dbReference>
<evidence type="ECO:0000259" key="16">
    <source>
        <dbReference type="PROSITE" id="PS51423"/>
    </source>
</evidence>
<evidence type="ECO:0000256" key="2">
    <source>
        <dbReference type="ARBA" id="ARBA00007981"/>
    </source>
</evidence>
<evidence type="ECO:0000256" key="6">
    <source>
        <dbReference type="ARBA" id="ARBA00022741"/>
    </source>
</evidence>
<comment type="catalytic activity">
    <reaction evidence="15">
        <text>ATP + H2O = ADP + phosphate + H(+)</text>
        <dbReference type="Rhea" id="RHEA:13065"/>
        <dbReference type="ChEBI" id="CHEBI:15377"/>
        <dbReference type="ChEBI" id="CHEBI:15378"/>
        <dbReference type="ChEBI" id="CHEBI:30616"/>
        <dbReference type="ChEBI" id="CHEBI:43474"/>
        <dbReference type="ChEBI" id="CHEBI:456216"/>
    </reaction>
    <physiologicalReaction direction="left-to-right" evidence="15">
        <dbReference type="Rhea" id="RHEA:13066"/>
    </physiologicalReaction>
</comment>
<dbReference type="GeneID" id="109481459"/>
<dbReference type="FunFam" id="3.40.50.300:FF:000170">
    <property type="entry name" value="Mitochondrial Rho GTPase"/>
    <property type="match status" value="1"/>
</dbReference>
<gene>
    <name evidence="18" type="primary">LOC109481459</name>
</gene>
<dbReference type="GO" id="GO:0046872">
    <property type="term" value="F:metal ion binding"/>
    <property type="evidence" value="ECO:0007669"/>
    <property type="project" value="UniProtKB-KW"/>
</dbReference>
<evidence type="ECO:0000256" key="7">
    <source>
        <dbReference type="ARBA" id="ARBA00022787"/>
    </source>
</evidence>
<dbReference type="InterPro" id="IPR027417">
    <property type="entry name" value="P-loop_NTPase"/>
</dbReference>
<dbReference type="GO" id="GO:0005741">
    <property type="term" value="C:mitochondrial outer membrane"/>
    <property type="evidence" value="ECO:0007669"/>
    <property type="project" value="UniProtKB-SubCell"/>
</dbReference>
<keyword evidence="9" id="KW-0106">Calcium</keyword>
<comment type="catalytic activity">
    <reaction evidence="14">
        <text>UTP + H2O = UDP + phosphate + H(+)</text>
        <dbReference type="Rhea" id="RHEA:64900"/>
        <dbReference type="ChEBI" id="CHEBI:15377"/>
        <dbReference type="ChEBI" id="CHEBI:15378"/>
        <dbReference type="ChEBI" id="CHEBI:43474"/>
        <dbReference type="ChEBI" id="CHEBI:46398"/>
        <dbReference type="ChEBI" id="CHEBI:58223"/>
    </reaction>
    <physiologicalReaction direction="left-to-right" evidence="14">
        <dbReference type="Rhea" id="RHEA:64901"/>
    </physiologicalReaction>
</comment>
<evidence type="ECO:0000256" key="11">
    <source>
        <dbReference type="ARBA" id="ARBA00023128"/>
    </source>
</evidence>
<dbReference type="PANTHER" id="PTHR24072">
    <property type="entry name" value="RHO FAMILY GTPASE"/>
    <property type="match status" value="1"/>
</dbReference>
<protein>
    <submittedName>
        <fullName evidence="18">Mitochondrial Rho GTPase 1-A-like</fullName>
    </submittedName>
</protein>
<keyword evidence="4" id="KW-0479">Metal-binding</keyword>
<dbReference type="GO" id="GO:0005525">
    <property type="term" value="F:GTP binding"/>
    <property type="evidence" value="ECO:0007669"/>
    <property type="project" value="UniProtKB-KW"/>
</dbReference>
<keyword evidence="17" id="KW-1185">Reference proteome</keyword>
<dbReference type="Pfam" id="PF00071">
    <property type="entry name" value="Ras"/>
    <property type="match status" value="1"/>
</dbReference>
<dbReference type="PROSITE" id="PS51423">
    <property type="entry name" value="MIRO"/>
    <property type="match status" value="1"/>
</dbReference>
<dbReference type="SUPFAM" id="SSF52540">
    <property type="entry name" value="P-loop containing nucleoside triphosphate hydrolases"/>
    <property type="match status" value="1"/>
</dbReference>
<evidence type="ECO:0000256" key="4">
    <source>
        <dbReference type="ARBA" id="ARBA00022723"/>
    </source>
</evidence>
<dbReference type="OrthoDB" id="10020961at2759"/>